<gene>
    <name evidence="1" type="ORF">GCM10011396_53250</name>
</gene>
<keyword evidence="2" id="KW-1185">Reference proteome</keyword>
<dbReference type="InterPro" id="IPR036388">
    <property type="entry name" value="WH-like_DNA-bd_sf"/>
</dbReference>
<reference evidence="1" key="1">
    <citation type="journal article" date="2014" name="Int. J. Syst. Evol. Microbiol.">
        <title>Complete genome sequence of Corynebacterium casei LMG S-19264T (=DSM 44701T), isolated from a smear-ripened cheese.</title>
        <authorList>
            <consortium name="US DOE Joint Genome Institute (JGI-PGF)"/>
            <person name="Walter F."/>
            <person name="Albersmeier A."/>
            <person name="Kalinowski J."/>
            <person name="Ruckert C."/>
        </authorList>
    </citation>
    <scope>NUCLEOTIDE SEQUENCE</scope>
    <source>
        <strain evidence="1">CGMCC 1.10998</strain>
    </source>
</reference>
<sequence length="98" mass="10506">MEHSVQSLSEALLQELAMHAEPVSAARLTKKLGVRMSSLLRCVAYLGDQQIGEQAGLGWVAVVQDGDRTLLALTAKGRAACEEYKGYKGESQDGNGSR</sequence>
<proteinExistence type="predicted"/>
<evidence type="ECO:0000313" key="1">
    <source>
        <dbReference type="EMBL" id="GGC99076.1"/>
    </source>
</evidence>
<dbReference type="EMBL" id="BMED01000008">
    <property type="protein sequence ID" value="GGC99076.1"/>
    <property type="molecule type" value="Genomic_DNA"/>
</dbReference>
<evidence type="ECO:0000313" key="2">
    <source>
        <dbReference type="Proteomes" id="UP000637423"/>
    </source>
</evidence>
<dbReference type="Proteomes" id="UP000637423">
    <property type="component" value="Unassembled WGS sequence"/>
</dbReference>
<dbReference type="AlphaFoldDB" id="A0A916V0K2"/>
<dbReference type="Gene3D" id="1.10.10.10">
    <property type="entry name" value="Winged helix-like DNA-binding domain superfamily/Winged helix DNA-binding domain"/>
    <property type="match status" value="1"/>
</dbReference>
<dbReference type="RefSeq" id="WP_188569205.1">
    <property type="nucleotide sequence ID" value="NZ_BMED01000008.1"/>
</dbReference>
<comment type="caution">
    <text evidence="1">The sequence shown here is derived from an EMBL/GenBank/DDBJ whole genome shotgun (WGS) entry which is preliminary data.</text>
</comment>
<organism evidence="1 2">
    <name type="scientific">Undibacterium terreum</name>
    <dbReference type="NCBI Taxonomy" id="1224302"/>
    <lineage>
        <taxon>Bacteria</taxon>
        <taxon>Pseudomonadati</taxon>
        <taxon>Pseudomonadota</taxon>
        <taxon>Betaproteobacteria</taxon>
        <taxon>Burkholderiales</taxon>
        <taxon>Oxalobacteraceae</taxon>
        <taxon>Undibacterium</taxon>
    </lineage>
</organism>
<name>A0A916V0K2_9BURK</name>
<dbReference type="SUPFAM" id="SSF46785">
    <property type="entry name" value="Winged helix' DNA-binding domain"/>
    <property type="match status" value="1"/>
</dbReference>
<accession>A0A916V0K2</accession>
<dbReference type="InterPro" id="IPR036390">
    <property type="entry name" value="WH_DNA-bd_sf"/>
</dbReference>
<protein>
    <submittedName>
        <fullName evidence="1">Uncharacterized protein</fullName>
    </submittedName>
</protein>
<reference evidence="1" key="2">
    <citation type="submission" date="2020-09" db="EMBL/GenBank/DDBJ databases">
        <authorList>
            <person name="Sun Q."/>
            <person name="Zhou Y."/>
        </authorList>
    </citation>
    <scope>NUCLEOTIDE SEQUENCE</scope>
    <source>
        <strain evidence="1">CGMCC 1.10998</strain>
    </source>
</reference>